<dbReference type="InterPro" id="IPR027353">
    <property type="entry name" value="NET_dom"/>
</dbReference>
<feature type="region of interest" description="Disordered" evidence="4">
    <location>
        <begin position="67"/>
        <end position="90"/>
    </location>
</feature>
<feature type="compositionally biased region" description="Low complexity" evidence="4">
    <location>
        <begin position="487"/>
        <end position="505"/>
    </location>
</feature>
<accession>A0A2X0M4P7</accession>
<feature type="region of interest" description="Disordered" evidence="4">
    <location>
        <begin position="1163"/>
        <end position="1189"/>
    </location>
</feature>
<feature type="region of interest" description="Disordered" evidence="4">
    <location>
        <begin position="348"/>
        <end position="442"/>
    </location>
</feature>
<dbReference type="InterPro" id="IPR001487">
    <property type="entry name" value="Bromodomain"/>
</dbReference>
<feature type="compositionally biased region" description="Low complexity" evidence="4">
    <location>
        <begin position="10"/>
        <end position="44"/>
    </location>
</feature>
<organism evidence="7 8">
    <name type="scientific">Microbotryum saponariae</name>
    <dbReference type="NCBI Taxonomy" id="289078"/>
    <lineage>
        <taxon>Eukaryota</taxon>
        <taxon>Fungi</taxon>
        <taxon>Dikarya</taxon>
        <taxon>Basidiomycota</taxon>
        <taxon>Pucciniomycotina</taxon>
        <taxon>Microbotryomycetes</taxon>
        <taxon>Microbotryales</taxon>
        <taxon>Microbotryaceae</taxon>
        <taxon>Microbotryum</taxon>
    </lineage>
</organism>
<evidence type="ECO:0000256" key="3">
    <source>
        <dbReference type="SAM" id="Coils"/>
    </source>
</evidence>
<keyword evidence="3" id="KW-0175">Coiled coil</keyword>
<dbReference type="PROSITE" id="PS51525">
    <property type="entry name" value="NET"/>
    <property type="match status" value="1"/>
</dbReference>
<dbReference type="PANTHER" id="PTHR22880:SF225">
    <property type="entry name" value="BROMODOMAIN-CONTAINING PROTEIN BET-1-RELATED"/>
    <property type="match status" value="1"/>
</dbReference>
<dbReference type="PRINTS" id="PR00503">
    <property type="entry name" value="BROMODOMAIN"/>
</dbReference>
<sequence length="1237" mass="129580">MSGELASQLGSSDPAPTSTTTAAGTTTGTGLPASVPATETATAPLAAESPMLNIASLKADSLLSLASTTHEVSPGAPAAAQPTPIEAQPSPIATAASIEPSPAAEAAASVAPVVTAADIPAEGTTSTTAEAVSAPSEPIVSATVEAITDAAIPQPPVSDLRTEVEAEAPPAEIVAASEADPSTVTAAPVEANASEHPLSNGTIATPQISTVEEPLVNGHAHTNGTADHGSQPTSTAPPAEVVSSLPEAPIVPPAPLSAPETIPPPPVVPLPAVTEFLQMPQMRRAESTSSSIAAQPATPVTSTGTVPPPLPSSAAVDSQAPAPVPAVTSANASYDAFVHEQFGFDPTAAAPAMSTAPEPMQTESTPSEPSAPAPAPAPVIARDSTPAPAPTPASESASAIAPAPTPVNVELPFSGDGFAPPPPAPAPIQPTPAASSEDVQMADSLASAVESPLLKRSFSDDAPAVAAGVVGEVSQERDAKRFKSDEAATTPAAAPGPVPATTSAPISLAPPAAAEAARVPSPTPQPVLGYDPSAFTHVASLPHSVVSQASAHNSSTAPAPTHSHQPHFATSSASSQPTPPAPVPFSSGYAQSPAPELPPSATATGPLPIMTKEQQKWALTMIRSLKKNKSAGPFCRPVDPVALLIPDYFRVITRPMDLGTIETKLNATGKAMAAASKLGRTFGIDYTRGAGAWEGASDKVYRTAEEFKEDVMRVWDNCYRYNGPADKNPVSAMAAVLQAICERQWKTMPSAPLIEHVEPPAPPRPAVPQPVAVSPIDGGSSKKDRRPSQSFVPTIRRSEDGTRPKREIHAPTRELPYLVDAAEQQQQQVAAAPSRSRTGRVSGKTAQEQLRFCKEVIKEMFKKVHEPYAYVFYEPVSESEPDLSPIDALADYVALNIPQYPQIIKKPMDLGTVRNKLEQGLYNANPYSAFEADMRLIFKNCYTFNPVGSPVNEWGHRVEQIFEQKWNERPMAPVDDEDEVSEDDGISAMEKQLQMMQANLELMKQQKRAEKEQARMMAAMQEMQAGFTRAPKPSKKQSTQDRRASTGAAPKKARSSSTGGPAAAPSAAGAAKKKRSKHREEDPGYGAPSPPPAQPESVTFEMKRELAVKIVSFEGENLERAIDIIRRGRPDLLSDANKEIELDIDQLDQRTLLNLYRFVCPPAPKPKQARRANGASAAPSKRKLLDEDKEAERIEALEKRLLDFQKGSTAGGNTALHDVASSESSSDDESGSDSDED</sequence>
<feature type="domain" description="NET" evidence="6">
    <location>
        <begin position="1088"/>
        <end position="1170"/>
    </location>
</feature>
<feature type="compositionally biased region" description="Polar residues" evidence="4">
    <location>
        <begin position="547"/>
        <end position="558"/>
    </location>
</feature>
<feature type="region of interest" description="Disordered" evidence="4">
    <location>
        <begin position="282"/>
        <end position="318"/>
    </location>
</feature>
<feature type="compositionally biased region" description="Pro residues" evidence="4">
    <location>
        <begin position="759"/>
        <end position="768"/>
    </location>
</feature>
<feature type="compositionally biased region" description="Low complexity" evidence="4">
    <location>
        <begin position="392"/>
        <end position="402"/>
    </location>
</feature>
<feature type="compositionally biased region" description="Low complexity" evidence="4">
    <location>
        <begin position="1055"/>
        <end position="1070"/>
    </location>
</feature>
<dbReference type="STRING" id="289078.A0A2X0M4P7"/>
<feature type="compositionally biased region" description="Acidic residues" evidence="4">
    <location>
        <begin position="1225"/>
        <end position="1237"/>
    </location>
</feature>
<dbReference type="AlphaFoldDB" id="A0A2X0M4P7"/>
<evidence type="ECO:0000256" key="4">
    <source>
        <dbReference type="SAM" id="MobiDB-lite"/>
    </source>
</evidence>
<evidence type="ECO:0000259" key="5">
    <source>
        <dbReference type="PROSITE" id="PS50014"/>
    </source>
</evidence>
<evidence type="ECO:0000256" key="1">
    <source>
        <dbReference type="ARBA" id="ARBA00023117"/>
    </source>
</evidence>
<dbReference type="EMBL" id="FMWP01000013">
    <property type="protein sequence ID" value="SCZ89150.1"/>
    <property type="molecule type" value="Genomic_DNA"/>
</dbReference>
<dbReference type="Pfam" id="PF00439">
    <property type="entry name" value="Bromodomain"/>
    <property type="match status" value="3"/>
</dbReference>
<feature type="compositionally biased region" description="Basic and acidic residues" evidence="4">
    <location>
        <begin position="796"/>
        <end position="811"/>
    </location>
</feature>
<gene>
    <name evidence="7" type="ORF">BZ3500_MVSOF-1268-A1-R1_CHR1-1G00991</name>
</gene>
<feature type="coiled-coil region" evidence="3">
    <location>
        <begin position="986"/>
        <end position="1022"/>
    </location>
</feature>
<dbReference type="Gene3D" id="1.20.1270.220">
    <property type="match status" value="1"/>
</dbReference>
<dbReference type="GO" id="GO:0005634">
    <property type="term" value="C:nucleus"/>
    <property type="evidence" value="ECO:0007669"/>
    <property type="project" value="TreeGrafter"/>
</dbReference>
<evidence type="ECO:0000313" key="7">
    <source>
        <dbReference type="EMBL" id="SCZ89150.1"/>
    </source>
</evidence>
<feature type="region of interest" description="Disordered" evidence="4">
    <location>
        <begin position="754"/>
        <end position="811"/>
    </location>
</feature>
<dbReference type="SUPFAM" id="SSF47370">
    <property type="entry name" value="Bromodomain"/>
    <property type="match status" value="2"/>
</dbReference>
<dbReference type="Gene3D" id="1.20.920.10">
    <property type="entry name" value="Bromodomain-like"/>
    <property type="match status" value="2"/>
</dbReference>
<name>A0A2X0M4P7_9BASI</name>
<keyword evidence="8" id="KW-1185">Reference proteome</keyword>
<feature type="region of interest" description="Disordered" evidence="4">
    <location>
        <begin position="473"/>
        <end position="505"/>
    </location>
</feature>
<dbReference type="GO" id="GO:0006355">
    <property type="term" value="P:regulation of DNA-templated transcription"/>
    <property type="evidence" value="ECO:0007669"/>
    <property type="project" value="TreeGrafter"/>
</dbReference>
<dbReference type="SMART" id="SM00297">
    <property type="entry name" value="BROMO"/>
    <property type="match status" value="2"/>
</dbReference>
<feature type="domain" description="Bromo" evidence="5">
    <location>
        <begin position="864"/>
        <end position="952"/>
    </location>
</feature>
<dbReference type="PANTHER" id="PTHR22880">
    <property type="entry name" value="FALZ-RELATED BROMODOMAIN-CONTAINING PROTEINS"/>
    <property type="match status" value="1"/>
</dbReference>
<dbReference type="OrthoDB" id="2537748at2759"/>
<evidence type="ECO:0000313" key="8">
    <source>
        <dbReference type="Proteomes" id="UP000249723"/>
    </source>
</evidence>
<feature type="region of interest" description="Disordered" evidence="4">
    <location>
        <begin position="217"/>
        <end position="240"/>
    </location>
</feature>
<feature type="region of interest" description="Disordered" evidence="4">
    <location>
        <begin position="1"/>
        <end position="44"/>
    </location>
</feature>
<proteinExistence type="predicted"/>
<feature type="compositionally biased region" description="Pro residues" evidence="4">
    <location>
        <begin position="419"/>
        <end position="430"/>
    </location>
</feature>
<dbReference type="GO" id="GO:0006338">
    <property type="term" value="P:chromatin remodeling"/>
    <property type="evidence" value="ECO:0007669"/>
    <property type="project" value="TreeGrafter"/>
</dbReference>
<feature type="region of interest" description="Disordered" evidence="4">
    <location>
        <begin position="1025"/>
        <end position="1096"/>
    </location>
</feature>
<evidence type="ECO:0000259" key="6">
    <source>
        <dbReference type="PROSITE" id="PS51525"/>
    </source>
</evidence>
<dbReference type="InterPro" id="IPR038336">
    <property type="entry name" value="NET_sf"/>
</dbReference>
<feature type="domain" description="Bromo" evidence="5">
    <location>
        <begin position="626"/>
        <end position="729"/>
    </location>
</feature>
<dbReference type="PROSITE" id="PS50014">
    <property type="entry name" value="BROMODOMAIN_2"/>
    <property type="match status" value="2"/>
</dbReference>
<feature type="compositionally biased region" description="Low complexity" evidence="4">
    <location>
        <begin position="348"/>
        <end position="368"/>
    </location>
</feature>
<dbReference type="Proteomes" id="UP000249723">
    <property type="component" value="Unassembled WGS sequence"/>
</dbReference>
<reference evidence="8" key="1">
    <citation type="submission" date="2016-10" db="EMBL/GenBank/DDBJ databases">
        <authorList>
            <person name="Jeantristanb JTB J.-T."/>
            <person name="Ricardo R."/>
        </authorList>
    </citation>
    <scope>NUCLEOTIDE SEQUENCE [LARGE SCALE GENOMIC DNA]</scope>
</reference>
<feature type="region of interest" description="Disordered" evidence="4">
    <location>
        <begin position="1207"/>
        <end position="1237"/>
    </location>
</feature>
<dbReference type="GO" id="GO:0000785">
    <property type="term" value="C:chromatin"/>
    <property type="evidence" value="ECO:0007669"/>
    <property type="project" value="TreeGrafter"/>
</dbReference>
<dbReference type="Pfam" id="PF17035">
    <property type="entry name" value="BET"/>
    <property type="match status" value="1"/>
</dbReference>
<dbReference type="InterPro" id="IPR036427">
    <property type="entry name" value="Bromodomain-like_sf"/>
</dbReference>
<feature type="region of interest" description="Disordered" evidence="4">
    <location>
        <begin position="547"/>
        <end position="607"/>
    </location>
</feature>
<feature type="compositionally biased region" description="Basic and acidic residues" evidence="4">
    <location>
        <begin position="474"/>
        <end position="486"/>
    </location>
</feature>
<protein>
    <submittedName>
        <fullName evidence="7">BZ3500_MvSof-1268-A1-R1_Chr1-1g00991 protein</fullName>
    </submittedName>
</protein>
<feature type="compositionally biased region" description="Low complexity" evidence="4">
    <location>
        <begin position="296"/>
        <end position="305"/>
    </location>
</feature>
<feature type="compositionally biased region" description="Polar residues" evidence="4">
    <location>
        <begin position="220"/>
        <end position="236"/>
    </location>
</feature>
<dbReference type="InterPro" id="IPR050935">
    <property type="entry name" value="Bromo_chromatin_reader"/>
</dbReference>
<evidence type="ECO:0000256" key="2">
    <source>
        <dbReference type="PROSITE-ProRule" id="PRU00035"/>
    </source>
</evidence>
<keyword evidence="1 2" id="KW-0103">Bromodomain</keyword>
<feature type="region of interest" description="Disordered" evidence="4">
    <location>
        <begin position="824"/>
        <end position="843"/>
    </location>
</feature>